<reference evidence="3 4" key="1">
    <citation type="submission" date="2019-07" db="EMBL/GenBank/DDBJ databases">
        <title>Whole genome shotgun sequence of Chitinophaga cymbidii NBRC 109752.</title>
        <authorList>
            <person name="Hosoyama A."/>
            <person name="Uohara A."/>
            <person name="Ohji S."/>
            <person name="Ichikawa N."/>
        </authorList>
    </citation>
    <scope>NUCLEOTIDE SEQUENCE [LARGE SCALE GENOMIC DNA]</scope>
    <source>
        <strain evidence="3 4">NBRC 109752</strain>
    </source>
</reference>
<keyword evidence="2" id="KW-1133">Transmembrane helix</keyword>
<gene>
    <name evidence="3" type="ORF">CCY01nite_43910</name>
</gene>
<feature type="compositionally biased region" description="Basic and acidic residues" evidence="1">
    <location>
        <begin position="234"/>
        <end position="266"/>
    </location>
</feature>
<keyword evidence="2" id="KW-0472">Membrane</keyword>
<dbReference type="RefSeq" id="WP_146866359.1">
    <property type="nucleotide sequence ID" value="NZ_BKAU01000005.1"/>
</dbReference>
<accession>A0A512RR02</accession>
<name>A0A512RR02_9BACT</name>
<sequence length="355" mass="40148">MNNHPNNRQERIFKIFTPVRCMNRDQLPRYVQGNMTEVEKHLVEQHLVDCDLCCAAVLALQDLRHHEPFERYSTELSNFLHREYAPPPKVQKKQHRTQQYARAKDGLLSSFWVVMFIVIGGGSVFLLRQHLKNRPALMILPAKASDAVALQTPAVHMDSNYHEEPTGKPGISRAPVAAVAHRDTIRKATPLRNDSAAAVKKIIKDTIKHKPPTDTAARTVAKTPPPAPKTPDTAQKEPPKVAAKEEKPKEPAPEPAEEKEKEKETPKPSTPTVSGDESLFRAAMQYQQQGNINEAIDQFRKLSSNYKYSERAKYQLALCYRVKGQNGKARRLLKEIVKMEGNMKDKAQAQLDNMN</sequence>
<dbReference type="SUPFAM" id="SSF48452">
    <property type="entry name" value="TPR-like"/>
    <property type="match status" value="1"/>
</dbReference>
<dbReference type="Proteomes" id="UP000321436">
    <property type="component" value="Unassembled WGS sequence"/>
</dbReference>
<comment type="caution">
    <text evidence="3">The sequence shown here is derived from an EMBL/GenBank/DDBJ whole genome shotgun (WGS) entry which is preliminary data.</text>
</comment>
<feature type="region of interest" description="Disordered" evidence="1">
    <location>
        <begin position="204"/>
        <end position="277"/>
    </location>
</feature>
<dbReference type="Gene3D" id="1.25.40.10">
    <property type="entry name" value="Tetratricopeptide repeat domain"/>
    <property type="match status" value="1"/>
</dbReference>
<evidence type="ECO:0000256" key="1">
    <source>
        <dbReference type="SAM" id="MobiDB-lite"/>
    </source>
</evidence>
<evidence type="ECO:0000313" key="4">
    <source>
        <dbReference type="Proteomes" id="UP000321436"/>
    </source>
</evidence>
<organism evidence="3 4">
    <name type="scientific">Chitinophaga cymbidii</name>
    <dbReference type="NCBI Taxonomy" id="1096750"/>
    <lineage>
        <taxon>Bacteria</taxon>
        <taxon>Pseudomonadati</taxon>
        <taxon>Bacteroidota</taxon>
        <taxon>Chitinophagia</taxon>
        <taxon>Chitinophagales</taxon>
        <taxon>Chitinophagaceae</taxon>
        <taxon>Chitinophaga</taxon>
    </lineage>
</organism>
<proteinExistence type="predicted"/>
<feature type="transmembrane region" description="Helical" evidence="2">
    <location>
        <begin position="106"/>
        <end position="127"/>
    </location>
</feature>
<keyword evidence="4" id="KW-1185">Reference proteome</keyword>
<dbReference type="EMBL" id="BKAU01000005">
    <property type="protein sequence ID" value="GEP98131.1"/>
    <property type="molecule type" value="Genomic_DNA"/>
</dbReference>
<dbReference type="InterPro" id="IPR011990">
    <property type="entry name" value="TPR-like_helical_dom_sf"/>
</dbReference>
<evidence type="ECO:0000313" key="3">
    <source>
        <dbReference type="EMBL" id="GEP98131.1"/>
    </source>
</evidence>
<protein>
    <submittedName>
        <fullName evidence="3">Uncharacterized protein</fullName>
    </submittedName>
</protein>
<evidence type="ECO:0000256" key="2">
    <source>
        <dbReference type="SAM" id="Phobius"/>
    </source>
</evidence>
<dbReference type="AlphaFoldDB" id="A0A512RR02"/>
<keyword evidence="2" id="KW-0812">Transmembrane</keyword>
<dbReference type="OrthoDB" id="654035at2"/>